<dbReference type="RefSeq" id="WP_275899975.1">
    <property type="nucleotide sequence ID" value="NZ_BLKZ01000001.1"/>
</dbReference>
<name>A0A7I9YRR5_MYCBU</name>
<evidence type="ECO:0000256" key="8">
    <source>
        <dbReference type="ARBA" id="ARBA00022777"/>
    </source>
</evidence>
<protein>
    <recommendedName>
        <fullName evidence="2">non-specific serine/threonine protein kinase</fullName>
        <ecNumber evidence="2">2.7.11.1</ecNumber>
    </recommendedName>
</protein>
<dbReference type="GO" id="GO:0080090">
    <property type="term" value="P:regulation of primary metabolic process"/>
    <property type="evidence" value="ECO:0007669"/>
    <property type="project" value="UniProtKB-ARBA"/>
</dbReference>
<evidence type="ECO:0000313" key="16">
    <source>
        <dbReference type="EMBL" id="GFG91358.1"/>
    </source>
</evidence>
<feature type="compositionally biased region" description="Low complexity" evidence="13">
    <location>
        <begin position="407"/>
        <end position="419"/>
    </location>
</feature>
<dbReference type="GO" id="GO:0005524">
    <property type="term" value="F:ATP binding"/>
    <property type="evidence" value="ECO:0007669"/>
    <property type="project" value="UniProtKB-UniRule"/>
</dbReference>
<feature type="region of interest" description="Disordered" evidence="13">
    <location>
        <begin position="395"/>
        <end position="457"/>
    </location>
</feature>
<feature type="transmembrane region" description="Helical" evidence="14">
    <location>
        <begin position="365"/>
        <end position="388"/>
    </location>
</feature>
<dbReference type="AlphaFoldDB" id="A0A7I9YRR5"/>
<dbReference type="GO" id="GO:0004674">
    <property type="term" value="F:protein serine/threonine kinase activity"/>
    <property type="evidence" value="ECO:0007669"/>
    <property type="project" value="UniProtKB-KW"/>
</dbReference>
<feature type="domain" description="Protein kinase" evidence="15">
    <location>
        <begin position="15"/>
        <end position="275"/>
    </location>
</feature>
<dbReference type="Gene3D" id="3.30.200.20">
    <property type="entry name" value="Phosphorylase Kinase, domain 1"/>
    <property type="match status" value="1"/>
</dbReference>
<proteinExistence type="predicted"/>
<dbReference type="InterPro" id="IPR011009">
    <property type="entry name" value="Kinase-like_dom_sf"/>
</dbReference>
<dbReference type="Proteomes" id="UP000465360">
    <property type="component" value="Unassembled WGS sequence"/>
</dbReference>
<evidence type="ECO:0000256" key="6">
    <source>
        <dbReference type="ARBA" id="ARBA00022692"/>
    </source>
</evidence>
<feature type="region of interest" description="Disordered" evidence="13">
    <location>
        <begin position="299"/>
        <end position="360"/>
    </location>
</feature>
<keyword evidence="9 12" id="KW-0067">ATP-binding</keyword>
<dbReference type="GO" id="GO:0005886">
    <property type="term" value="C:plasma membrane"/>
    <property type="evidence" value="ECO:0007669"/>
    <property type="project" value="UniProtKB-SubCell"/>
</dbReference>
<evidence type="ECO:0000256" key="13">
    <source>
        <dbReference type="SAM" id="MobiDB-lite"/>
    </source>
</evidence>
<evidence type="ECO:0000256" key="11">
    <source>
        <dbReference type="ARBA" id="ARBA00023136"/>
    </source>
</evidence>
<reference evidence="16 17" key="1">
    <citation type="journal article" date="2019" name="Emerg. Microbes Infect.">
        <title>Comprehensive subspecies identification of 175 nontuberculous mycobacteria species based on 7547 genomic profiles.</title>
        <authorList>
            <person name="Matsumoto Y."/>
            <person name="Kinjo T."/>
            <person name="Motooka D."/>
            <person name="Nabeya D."/>
            <person name="Jung N."/>
            <person name="Uechi K."/>
            <person name="Horii T."/>
            <person name="Iida T."/>
            <person name="Fujita J."/>
            <person name="Nakamura S."/>
        </authorList>
    </citation>
    <scope>NUCLEOTIDE SEQUENCE [LARGE SCALE GENOMIC DNA]</scope>
    <source>
        <strain evidence="16 17">JCM 30725</strain>
    </source>
</reference>
<dbReference type="CDD" id="cd14014">
    <property type="entry name" value="STKc_PknB_like"/>
    <property type="match status" value="1"/>
</dbReference>
<sequence length="553" mass="58684">MSFDDSRVGTTFGKYKITGVLGKGGMGEVYEAYDNQIGRTVALKIIQSQYANDRKFRTRFERESHAAATLQEPHVIPIHGFGEIDGFLFIDMRLVRGQDLESLIKKRPLDPERAVDIIGQIAAALDAAHADGLIHRDVKPQNILVTPADFAYLVDFGLAETLGESTRLTATGTRIGSWAYMAPERFADNRITPSVDVYALACVLYESLTGRLPFPNESQEALIRAHLQLPPPRPSLVDPRIPPAFNDVIARGMAKEPDDRYGSAGALARAAGRALRGTGRATTDPQAYNAPQGYIATEHQSWSPATSSPPAPPTRPAPAPPTRPAPPRRTPMPAAPMPSMSPPPTPQPPVNSNERSDGRGSRGMVYAAIAFAAALVLGAIGVVIGLLINQNSTPGPTAAPLSPTGIPSPSWPEETSTPNLPSPTPVPPPPSRPSAAAQPPLVTGPDQSAGHETCDNGFQLNSATGFGTRGGRGSPQTSCAFANNVLLSYWNTYHNASNTPRMVSAPGAVGCSTVPGAICDPNNRSQFLVQCVGSDSNPWITCTGGKDAVVYLW</sequence>
<feature type="compositionally biased region" description="Pro residues" evidence="13">
    <location>
        <begin position="307"/>
        <end position="349"/>
    </location>
</feature>
<evidence type="ECO:0000256" key="7">
    <source>
        <dbReference type="ARBA" id="ARBA00022741"/>
    </source>
</evidence>
<evidence type="ECO:0000313" key="17">
    <source>
        <dbReference type="Proteomes" id="UP000465360"/>
    </source>
</evidence>
<dbReference type="PROSITE" id="PS00107">
    <property type="entry name" value="PROTEIN_KINASE_ATP"/>
    <property type="match status" value="1"/>
</dbReference>
<evidence type="ECO:0000256" key="12">
    <source>
        <dbReference type="PROSITE-ProRule" id="PRU10141"/>
    </source>
</evidence>
<dbReference type="EMBL" id="BLKZ01000001">
    <property type="protein sequence ID" value="GFG91358.1"/>
    <property type="molecule type" value="Genomic_DNA"/>
</dbReference>
<dbReference type="FunFam" id="1.10.510.10:FF:000021">
    <property type="entry name" value="Serine/threonine protein kinase"/>
    <property type="match status" value="1"/>
</dbReference>
<comment type="subcellular location">
    <subcellularLocation>
        <location evidence="1">Cell membrane</location>
        <topology evidence="1">Single-pass membrane protein</topology>
    </subcellularLocation>
</comment>
<keyword evidence="7 12" id="KW-0547">Nucleotide-binding</keyword>
<keyword evidence="8" id="KW-0418">Kinase</keyword>
<organism evidence="16 17">
    <name type="scientific">Mycobacterium bourgelatii</name>
    <dbReference type="NCBI Taxonomy" id="1273442"/>
    <lineage>
        <taxon>Bacteria</taxon>
        <taxon>Bacillati</taxon>
        <taxon>Actinomycetota</taxon>
        <taxon>Actinomycetes</taxon>
        <taxon>Mycobacteriales</taxon>
        <taxon>Mycobacteriaceae</taxon>
        <taxon>Mycobacterium</taxon>
    </lineage>
</organism>
<keyword evidence="4" id="KW-0723">Serine/threonine-protein kinase</keyword>
<dbReference type="Pfam" id="PF00069">
    <property type="entry name" value="Pkinase"/>
    <property type="match status" value="1"/>
</dbReference>
<evidence type="ECO:0000256" key="5">
    <source>
        <dbReference type="ARBA" id="ARBA00022679"/>
    </source>
</evidence>
<evidence type="ECO:0000256" key="2">
    <source>
        <dbReference type="ARBA" id="ARBA00012513"/>
    </source>
</evidence>
<dbReference type="InterPro" id="IPR000719">
    <property type="entry name" value="Prot_kinase_dom"/>
</dbReference>
<evidence type="ECO:0000256" key="1">
    <source>
        <dbReference type="ARBA" id="ARBA00004162"/>
    </source>
</evidence>
<evidence type="ECO:0000256" key="9">
    <source>
        <dbReference type="ARBA" id="ARBA00022840"/>
    </source>
</evidence>
<keyword evidence="10 14" id="KW-1133">Transmembrane helix</keyword>
<feature type="compositionally biased region" description="Pro residues" evidence="13">
    <location>
        <begin position="420"/>
        <end position="432"/>
    </location>
</feature>
<keyword evidence="5" id="KW-0808">Transferase</keyword>
<keyword evidence="11 14" id="KW-0472">Membrane</keyword>
<dbReference type="SMART" id="SM00220">
    <property type="entry name" value="S_TKc"/>
    <property type="match status" value="1"/>
</dbReference>
<dbReference type="EC" id="2.7.11.1" evidence="2"/>
<gene>
    <name evidence="16" type="ORF">MBOU_34000</name>
</gene>
<evidence type="ECO:0000256" key="3">
    <source>
        <dbReference type="ARBA" id="ARBA00022475"/>
    </source>
</evidence>
<dbReference type="Gene3D" id="1.10.510.10">
    <property type="entry name" value="Transferase(Phosphotransferase) domain 1"/>
    <property type="match status" value="1"/>
</dbReference>
<evidence type="ECO:0000256" key="4">
    <source>
        <dbReference type="ARBA" id="ARBA00022527"/>
    </source>
</evidence>
<keyword evidence="17" id="KW-1185">Reference proteome</keyword>
<feature type="binding site" evidence="12">
    <location>
        <position position="44"/>
    </location>
    <ligand>
        <name>ATP</name>
        <dbReference type="ChEBI" id="CHEBI:30616"/>
    </ligand>
</feature>
<evidence type="ECO:0000256" key="14">
    <source>
        <dbReference type="SAM" id="Phobius"/>
    </source>
</evidence>
<dbReference type="PANTHER" id="PTHR43289:SF6">
    <property type="entry name" value="SERINE_THREONINE-PROTEIN KINASE NEKL-3"/>
    <property type="match status" value="1"/>
</dbReference>
<dbReference type="PANTHER" id="PTHR43289">
    <property type="entry name" value="MITOGEN-ACTIVATED PROTEIN KINASE KINASE KINASE 20-RELATED"/>
    <property type="match status" value="1"/>
</dbReference>
<evidence type="ECO:0000256" key="10">
    <source>
        <dbReference type="ARBA" id="ARBA00022989"/>
    </source>
</evidence>
<dbReference type="PROSITE" id="PS50011">
    <property type="entry name" value="PROTEIN_KINASE_DOM"/>
    <property type="match status" value="1"/>
</dbReference>
<dbReference type="PROSITE" id="PS00108">
    <property type="entry name" value="PROTEIN_KINASE_ST"/>
    <property type="match status" value="1"/>
</dbReference>
<dbReference type="SUPFAM" id="SSF56112">
    <property type="entry name" value="Protein kinase-like (PK-like)"/>
    <property type="match status" value="1"/>
</dbReference>
<keyword evidence="3" id="KW-1003">Cell membrane</keyword>
<keyword evidence="6 14" id="KW-0812">Transmembrane</keyword>
<dbReference type="InterPro" id="IPR008271">
    <property type="entry name" value="Ser/Thr_kinase_AS"/>
</dbReference>
<comment type="caution">
    <text evidence="16">The sequence shown here is derived from an EMBL/GenBank/DDBJ whole genome shotgun (WGS) entry which is preliminary data.</text>
</comment>
<accession>A0A7I9YRR5</accession>
<evidence type="ECO:0000259" key="15">
    <source>
        <dbReference type="PROSITE" id="PS50011"/>
    </source>
</evidence>
<dbReference type="PRINTS" id="PR01217">
    <property type="entry name" value="PRICHEXTENSN"/>
</dbReference>
<dbReference type="InterPro" id="IPR017441">
    <property type="entry name" value="Protein_kinase_ATP_BS"/>
</dbReference>